<evidence type="ECO:0000313" key="3">
    <source>
        <dbReference type="Proteomes" id="UP000029891"/>
    </source>
</evidence>
<protein>
    <submittedName>
        <fullName evidence="2">Uncharacterized protein</fullName>
    </submittedName>
</protein>
<organism evidence="2 3">
    <name type="scientific">Mycobacterium phage Carcharodon</name>
    <dbReference type="NCBI Taxonomy" id="1555233"/>
    <lineage>
        <taxon>Viruses</taxon>
        <taxon>Duplodnaviria</taxon>
        <taxon>Heunggongvirae</taxon>
        <taxon>Uroviricota</taxon>
        <taxon>Caudoviricetes</taxon>
        <taxon>Nclasvirinae</taxon>
        <taxon>Charlievirus</taxon>
        <taxon>Charlievirus Pipsqueaks</taxon>
    </lineage>
</organism>
<dbReference type="EMBL" id="KM588359">
    <property type="protein sequence ID" value="AIT14563.1"/>
    <property type="molecule type" value="Genomic_DNA"/>
</dbReference>
<dbReference type="Proteomes" id="UP000029891">
    <property type="component" value="Segment"/>
</dbReference>
<feature type="compositionally biased region" description="Low complexity" evidence="1">
    <location>
        <begin position="17"/>
        <end position="30"/>
    </location>
</feature>
<gene>
    <name evidence="2" type="primary">55</name>
    <name evidence="2" type="ORF">PBI_CARCHARODON_55</name>
</gene>
<accession>A0A097EYP9</accession>
<evidence type="ECO:0000313" key="2">
    <source>
        <dbReference type="EMBL" id="AIT14563.1"/>
    </source>
</evidence>
<feature type="region of interest" description="Disordered" evidence="1">
    <location>
        <begin position="1"/>
        <end position="35"/>
    </location>
</feature>
<evidence type="ECO:0000256" key="1">
    <source>
        <dbReference type="SAM" id="MobiDB-lite"/>
    </source>
</evidence>
<proteinExistence type="predicted"/>
<name>A0A097EYP9_9CAUD</name>
<dbReference type="RefSeq" id="YP_009197180.1">
    <property type="nucleotide sequence ID" value="NC_028779.1"/>
</dbReference>
<dbReference type="KEGG" id="vg:26624299"/>
<dbReference type="GeneID" id="26624299"/>
<sequence length="162" mass="18256">MVPPRASYAPFRVGPPTATRSETTTHTGETMNDNAPQKFRKKPVEVTALQWDGGDQRAEELYEFTIREGERFGCTVHITQFMVLGEDDSYEVFNAYDEDGEIAPNNEVDRRIAEGYSAVVYDDLNDTWVSVATGDWIIRGVQGEFYPCKPDIFAETYEAVPA</sequence>
<reference evidence="2 3" key="1">
    <citation type="submission" date="2014-09" db="EMBL/GenBank/DDBJ databases">
        <authorList>
            <person name="Brannan A.J."/>
            <person name="Lewis N."/>
            <person name="Sims A.D."/>
            <person name="Adams M.W."/>
            <person name="Blackwell H.A."/>
            <person name="Coleman M.K."/>
            <person name="Cook S.E."/>
            <person name="Gardner S.T."/>
            <person name="Katliarou V."/>
            <person name="Lyons V.J."/>
            <person name="Mann D.A."/>
            <person name="McCall D.F."/>
            <person name="McCurdy M.C."/>
            <person name="Murdock C.A."/>
            <person name="Phillips E.M."/>
            <person name="Pitts A.K."/>
            <person name="Policard D."/>
            <person name="Prince J.K."/>
            <person name="Threatt D."/>
            <person name="Serrano M.G."/>
            <person name="Buck G."/>
            <person name="Lee V."/>
            <person name="Wang Y."/>
            <person name="Carvalho R."/>
            <person name="Voegtly L."/>
            <person name="Shi R."/>
            <person name="Duckworth R."/>
            <person name="Johnson A."/>
            <person name="Loviza R."/>
            <person name="Walstead R."/>
            <person name="Shah Z."/>
            <person name="Kiflezghi M."/>
            <person name="Wade K."/>
            <person name="Anders K.R."/>
            <person name="Braun M.A."/>
            <person name="Delesalle V.A."/>
            <person name="Hughes L.E."/>
            <person name="Ware V.C."/>
            <person name="Bradley K.W."/>
            <person name="Barker L.P."/>
            <person name="Asai D.J."/>
            <person name="Bowman C.A."/>
            <person name="Russell D.A."/>
            <person name="Pope W.H."/>
            <person name="Jacobs-Sera D."/>
            <person name="Hendrix R.W."/>
            <person name="Hatfull G.F."/>
        </authorList>
    </citation>
    <scope>NUCLEOTIDE SEQUENCE [LARGE SCALE GENOMIC DNA]</scope>
</reference>